<proteinExistence type="predicted"/>
<reference evidence="1 2" key="1">
    <citation type="submission" date="2018-07" db="EMBL/GenBank/DDBJ databases">
        <title>New species, Clostridium PI-S10-A1B.</title>
        <authorList>
            <person name="Krishna G."/>
            <person name="Summeta K."/>
            <person name="Shikha S."/>
            <person name="Prabhu P.B."/>
            <person name="Suresh K."/>
        </authorList>
    </citation>
    <scope>NUCLEOTIDE SEQUENCE [LARGE SCALE GENOMIC DNA]</scope>
    <source>
        <strain evidence="1 2">PI-S10-A1B</strain>
    </source>
</reference>
<accession>A0A3E2NJ22</accession>
<dbReference type="SUPFAM" id="SSF102215">
    <property type="entry name" value="Creatininase"/>
    <property type="match status" value="1"/>
</dbReference>
<name>A0A3E2NJ22_9FIRM</name>
<protein>
    <submittedName>
        <fullName evidence="1">Creatinine amidohydrolase</fullName>
    </submittedName>
</protein>
<evidence type="ECO:0000313" key="2">
    <source>
        <dbReference type="Proteomes" id="UP000260680"/>
    </source>
</evidence>
<feature type="non-terminal residue" evidence="1">
    <location>
        <position position="41"/>
    </location>
</feature>
<dbReference type="InterPro" id="IPR024087">
    <property type="entry name" value="Creatininase-like_sf"/>
</dbReference>
<dbReference type="EMBL" id="QOHO01000002">
    <property type="protein sequence ID" value="RFZ80998.1"/>
    <property type="molecule type" value="Genomic_DNA"/>
</dbReference>
<dbReference type="Gene3D" id="3.40.50.10310">
    <property type="entry name" value="Creatininase"/>
    <property type="match status" value="1"/>
</dbReference>
<gene>
    <name evidence="1" type="ORF">DS742_00630</name>
</gene>
<organism evidence="1 2">
    <name type="scientific">Lacrimispora amygdalina</name>
    <dbReference type="NCBI Taxonomy" id="253257"/>
    <lineage>
        <taxon>Bacteria</taxon>
        <taxon>Bacillati</taxon>
        <taxon>Bacillota</taxon>
        <taxon>Clostridia</taxon>
        <taxon>Lachnospirales</taxon>
        <taxon>Lachnospiraceae</taxon>
        <taxon>Lacrimispora</taxon>
    </lineage>
</organism>
<sequence>MKTHILNKMRNVEVEEYLDRGRDVIFIPVGTVELHGDLPFD</sequence>
<dbReference type="AlphaFoldDB" id="A0A3E2NJ22"/>
<evidence type="ECO:0000313" key="1">
    <source>
        <dbReference type="EMBL" id="RFZ80998.1"/>
    </source>
</evidence>
<comment type="caution">
    <text evidence="1">The sequence shown here is derived from an EMBL/GenBank/DDBJ whole genome shotgun (WGS) entry which is preliminary data.</text>
</comment>
<dbReference type="Proteomes" id="UP000260680">
    <property type="component" value="Unassembled WGS sequence"/>
</dbReference>